<dbReference type="OrthoDB" id="4427540at2"/>
<dbReference type="Proteomes" id="UP000184172">
    <property type="component" value="Unassembled WGS sequence"/>
</dbReference>
<dbReference type="EMBL" id="FQYV01000025">
    <property type="protein sequence ID" value="SHJ77093.1"/>
    <property type="molecule type" value="Genomic_DNA"/>
</dbReference>
<gene>
    <name evidence="1" type="ORF">SAMN04487908_12515</name>
</gene>
<reference evidence="2" key="1">
    <citation type="submission" date="2016-11" db="EMBL/GenBank/DDBJ databases">
        <authorList>
            <person name="Varghese N."/>
            <person name="Submissions S."/>
        </authorList>
    </citation>
    <scope>NUCLEOTIDE SEQUENCE [LARGE SCALE GENOMIC DNA]</scope>
    <source>
        <strain evidence="2">DSM 26349</strain>
    </source>
</reference>
<protein>
    <submittedName>
        <fullName evidence="1">Uncharacterized protein</fullName>
    </submittedName>
</protein>
<organism evidence="1 2">
    <name type="scientific">Aequorivita viscosa</name>
    <dbReference type="NCBI Taxonomy" id="797419"/>
    <lineage>
        <taxon>Bacteria</taxon>
        <taxon>Pseudomonadati</taxon>
        <taxon>Bacteroidota</taxon>
        <taxon>Flavobacteriia</taxon>
        <taxon>Flavobacteriales</taxon>
        <taxon>Flavobacteriaceae</taxon>
        <taxon>Aequorivita</taxon>
    </lineage>
</organism>
<name>A0A1M6M1A3_9FLAO</name>
<proteinExistence type="predicted"/>
<dbReference type="RefSeq" id="WP_073220602.1">
    <property type="nucleotide sequence ID" value="NZ_FNNS01000024.1"/>
</dbReference>
<accession>A0A1M6M1A3</accession>
<keyword evidence="2" id="KW-1185">Reference proteome</keyword>
<dbReference type="AlphaFoldDB" id="A0A1M6M1A3"/>
<evidence type="ECO:0000313" key="2">
    <source>
        <dbReference type="Proteomes" id="UP000184172"/>
    </source>
</evidence>
<evidence type="ECO:0000313" key="1">
    <source>
        <dbReference type="EMBL" id="SHJ77093.1"/>
    </source>
</evidence>
<sequence length="268" mass="31302">MNQKCWICGSNSDSGEHKFKASDLKRNYGKKFKKHNLTYISGNDEPINLQSYKPKELIFPKVICVNCNVKVTCPHDTAYDIFVKYIESNYNLMFTQKSIDFEKVYGRKWLDGKKDLYRYFAKHAGCKVVTAGTPYDLGDLADFILGKSHSDNLKIHFQLKEGLYFLVKRLNENIKYAHAYNGSTSYFGDNINALSYCGWSSYQWVSTNWILSHNINKSSNDYSNNIQPLEIKYFGHCKPFNENMKFDELLKNVEYQGIERWRKKSDIL</sequence>